<keyword evidence="1" id="KW-1133">Transmembrane helix</keyword>
<dbReference type="EMBL" id="FXTZ01000022">
    <property type="protein sequence ID" value="SMP35773.1"/>
    <property type="molecule type" value="Genomic_DNA"/>
</dbReference>
<evidence type="ECO:0000313" key="2">
    <source>
        <dbReference type="EMBL" id="SMP35773.1"/>
    </source>
</evidence>
<evidence type="ECO:0000256" key="1">
    <source>
        <dbReference type="SAM" id="Phobius"/>
    </source>
</evidence>
<protein>
    <submittedName>
        <fullName evidence="2">Uncharacterized protein</fullName>
    </submittedName>
</protein>
<keyword evidence="1" id="KW-0472">Membrane</keyword>
<proteinExistence type="predicted"/>
<evidence type="ECO:0000313" key="3">
    <source>
        <dbReference type="Proteomes" id="UP001157960"/>
    </source>
</evidence>
<gene>
    <name evidence="2" type="ORF">SAMN06264346_1221</name>
</gene>
<feature type="transmembrane region" description="Helical" evidence="1">
    <location>
        <begin position="47"/>
        <end position="65"/>
    </location>
</feature>
<reference evidence="2 3" key="1">
    <citation type="submission" date="2017-05" db="EMBL/GenBank/DDBJ databases">
        <authorList>
            <person name="Varghese N."/>
            <person name="Submissions S."/>
        </authorList>
    </citation>
    <scope>NUCLEOTIDE SEQUENCE [LARGE SCALE GENOMIC DNA]</scope>
    <source>
        <strain evidence="2 3">DSM 28214</strain>
    </source>
</reference>
<feature type="transmembrane region" description="Helical" evidence="1">
    <location>
        <begin position="77"/>
        <end position="94"/>
    </location>
</feature>
<sequence length="214" mass="24859">MVSRKLLTINIVVVLLLIAVHTLGGYLMMYPIKPDFWTVVSESRPQYLLIALALFAVIAWLISHLRIKNINPKNKFLLAYTILCSILLCYIIYFDAAAYRSTRKAIKESENEYIQQAKEDIKKDKIMYRFAAGLSIPEYDVKTQNKIDSIRKKFGISYFNTGCTVDVIDIEGQQKYKETVKPYLEKRNGKGWEEKMNKEIENLEKGKLPNSYNR</sequence>
<keyword evidence="3" id="KW-1185">Reference proteome</keyword>
<comment type="caution">
    <text evidence="2">The sequence shown here is derived from an EMBL/GenBank/DDBJ whole genome shotgun (WGS) entry which is preliminary data.</text>
</comment>
<organism evidence="2 3">
    <name type="scientific">Chryseobacterium profundimaris</name>
    <dbReference type="NCBI Taxonomy" id="1387275"/>
    <lineage>
        <taxon>Bacteria</taxon>
        <taxon>Pseudomonadati</taxon>
        <taxon>Bacteroidota</taxon>
        <taxon>Flavobacteriia</taxon>
        <taxon>Flavobacteriales</taxon>
        <taxon>Weeksellaceae</taxon>
        <taxon>Chryseobacterium group</taxon>
        <taxon>Chryseobacterium</taxon>
    </lineage>
</organism>
<dbReference type="Proteomes" id="UP001157960">
    <property type="component" value="Unassembled WGS sequence"/>
</dbReference>
<feature type="transmembrane region" description="Helical" evidence="1">
    <location>
        <begin position="7"/>
        <end position="27"/>
    </location>
</feature>
<keyword evidence="1" id="KW-0812">Transmembrane</keyword>
<name>A0ABY1PME1_9FLAO</name>
<dbReference type="RefSeq" id="WP_283423825.1">
    <property type="nucleotide sequence ID" value="NZ_FXTZ01000022.1"/>
</dbReference>
<accession>A0ABY1PME1</accession>